<proteinExistence type="predicted"/>
<sequence length="167" mass="19539">MGYRIYNSFEYDFPYDATYKGNERERLFAKLIDMLPFFLISLFLFEKIAIVGFLYSILCVIISGTICEMYWGSTLGKSMFKIKVIDDFGNNPRLLLSLKRNLLCLANLRPIFTDYIPPPNHTWENESTQMNFSMNLNNKICKTYIVKKSKIPEIKNLLYPQKTKAAQ</sequence>
<evidence type="ECO:0000313" key="7">
    <source>
        <dbReference type="EMBL" id="KMQ64811.1"/>
    </source>
</evidence>
<dbReference type="STRING" id="558151.ACM46_11330"/>
<feature type="transmembrane region" description="Helical" evidence="5">
    <location>
        <begin position="51"/>
        <end position="71"/>
    </location>
</feature>
<comment type="caution">
    <text evidence="7">The sequence shown here is derived from an EMBL/GenBank/DDBJ whole genome shotgun (WGS) entry which is preliminary data.</text>
</comment>
<name>A0A0J7IFT1_9FLAO</name>
<accession>A0A0J7IFT1</accession>
<dbReference type="EMBL" id="LFND01000003">
    <property type="protein sequence ID" value="KMQ64811.1"/>
    <property type="molecule type" value="Genomic_DNA"/>
</dbReference>
<organism evidence="7 8">
    <name type="scientific">Chryseobacterium angstadtii</name>
    <dbReference type="NCBI Taxonomy" id="558151"/>
    <lineage>
        <taxon>Bacteria</taxon>
        <taxon>Pseudomonadati</taxon>
        <taxon>Bacteroidota</taxon>
        <taxon>Flavobacteriia</taxon>
        <taxon>Flavobacteriales</taxon>
        <taxon>Weeksellaceae</taxon>
        <taxon>Chryseobacterium group</taxon>
        <taxon>Chryseobacterium</taxon>
    </lineage>
</organism>
<protein>
    <recommendedName>
        <fullName evidence="6">RDD domain-containing protein</fullName>
    </recommendedName>
</protein>
<evidence type="ECO:0000256" key="1">
    <source>
        <dbReference type="ARBA" id="ARBA00004141"/>
    </source>
</evidence>
<comment type="subcellular location">
    <subcellularLocation>
        <location evidence="1">Membrane</location>
        <topology evidence="1">Multi-pass membrane protein</topology>
    </subcellularLocation>
</comment>
<dbReference type="GO" id="GO:0016020">
    <property type="term" value="C:membrane"/>
    <property type="evidence" value="ECO:0007669"/>
    <property type="project" value="UniProtKB-SubCell"/>
</dbReference>
<feature type="domain" description="RDD" evidence="6">
    <location>
        <begin position="25"/>
        <end position="114"/>
    </location>
</feature>
<evidence type="ECO:0000313" key="8">
    <source>
        <dbReference type="Proteomes" id="UP000036261"/>
    </source>
</evidence>
<gene>
    <name evidence="7" type="ORF">ACM46_11330</name>
</gene>
<keyword evidence="2 5" id="KW-0812">Transmembrane</keyword>
<keyword evidence="8" id="KW-1185">Reference proteome</keyword>
<evidence type="ECO:0000256" key="3">
    <source>
        <dbReference type="ARBA" id="ARBA00022989"/>
    </source>
</evidence>
<evidence type="ECO:0000256" key="5">
    <source>
        <dbReference type="SAM" id="Phobius"/>
    </source>
</evidence>
<evidence type="ECO:0000259" key="6">
    <source>
        <dbReference type="Pfam" id="PF06271"/>
    </source>
</evidence>
<evidence type="ECO:0000256" key="2">
    <source>
        <dbReference type="ARBA" id="ARBA00022692"/>
    </source>
</evidence>
<feature type="transmembrane region" description="Helical" evidence="5">
    <location>
        <begin position="27"/>
        <end position="45"/>
    </location>
</feature>
<dbReference type="RefSeq" id="WP_048506747.1">
    <property type="nucleotide sequence ID" value="NZ_LFND01000003.1"/>
</dbReference>
<dbReference type="Proteomes" id="UP000036261">
    <property type="component" value="Unassembled WGS sequence"/>
</dbReference>
<keyword evidence="4 5" id="KW-0472">Membrane</keyword>
<dbReference type="PATRIC" id="fig|558151.6.peg.2393"/>
<dbReference type="AlphaFoldDB" id="A0A0J7IFT1"/>
<dbReference type="Pfam" id="PF06271">
    <property type="entry name" value="RDD"/>
    <property type="match status" value="1"/>
</dbReference>
<evidence type="ECO:0000256" key="4">
    <source>
        <dbReference type="ARBA" id="ARBA00023136"/>
    </source>
</evidence>
<reference evidence="7 8" key="1">
    <citation type="journal article" date="2013" name="Int. J. Syst. Evol. Microbiol.">
        <title>Chryseobacterium angstadtii sp. nov., isolated from a newt tank.</title>
        <authorList>
            <person name="Kirk K.E."/>
            <person name="Hoffman J.A."/>
            <person name="Smith K.A."/>
            <person name="Strahan B.L."/>
            <person name="Failor K.C."/>
            <person name="Krebs J.E."/>
            <person name="Gale A.N."/>
            <person name="Do T.D."/>
            <person name="Sontag T.C."/>
            <person name="Batties A.M."/>
            <person name="Mistiszyn K."/>
            <person name="Newman J.D."/>
        </authorList>
    </citation>
    <scope>NUCLEOTIDE SEQUENCE [LARGE SCALE GENOMIC DNA]</scope>
    <source>
        <strain evidence="7 8">KM</strain>
    </source>
</reference>
<keyword evidence="3 5" id="KW-1133">Transmembrane helix</keyword>
<dbReference type="InterPro" id="IPR010432">
    <property type="entry name" value="RDD"/>
</dbReference>